<reference evidence="3" key="1">
    <citation type="journal article" date="2020" name="Phytopathology">
        <title>Genome sequence and comparative analysis of Colletotrichum gloeosporioides isolated from Liriodendron leaves.</title>
        <authorList>
            <person name="Fu F.F."/>
            <person name="Hao Z."/>
            <person name="Wang P."/>
            <person name="Lu Y."/>
            <person name="Xue L.J."/>
            <person name="Wei G."/>
            <person name="Tian Y."/>
            <person name="Baishi H."/>
            <person name="Xu H."/>
            <person name="Shi J."/>
            <person name="Cheng T."/>
            <person name="Wang G."/>
            <person name="Yi Y."/>
            <person name="Chen J."/>
        </authorList>
    </citation>
    <scope>NUCLEOTIDE SEQUENCE</scope>
    <source>
        <strain evidence="3">Lc1</strain>
    </source>
</reference>
<evidence type="ECO:0000313" key="4">
    <source>
        <dbReference type="Proteomes" id="UP000613401"/>
    </source>
</evidence>
<dbReference type="RefSeq" id="XP_045262876.1">
    <property type="nucleotide sequence ID" value="XM_045404933.1"/>
</dbReference>
<reference evidence="3" key="2">
    <citation type="submission" date="2020-03" db="EMBL/GenBank/DDBJ databases">
        <authorList>
            <person name="Fu F.-F."/>
            <person name="Chen J."/>
        </authorList>
    </citation>
    <scope>NUCLEOTIDE SEQUENCE</scope>
    <source>
        <strain evidence="3">Lc1</strain>
    </source>
</reference>
<evidence type="ECO:0000256" key="1">
    <source>
        <dbReference type="SAM" id="MobiDB-lite"/>
    </source>
</evidence>
<feature type="compositionally biased region" description="Acidic residues" evidence="1">
    <location>
        <begin position="119"/>
        <end position="138"/>
    </location>
</feature>
<comment type="caution">
    <text evidence="3">The sequence shown here is derived from an EMBL/GenBank/DDBJ whole genome shotgun (WGS) entry which is preliminary data.</text>
</comment>
<dbReference type="GeneID" id="69012047"/>
<dbReference type="PROSITE" id="PS50097">
    <property type="entry name" value="BTB"/>
    <property type="match status" value="1"/>
</dbReference>
<dbReference type="InterPro" id="IPR000210">
    <property type="entry name" value="BTB/POZ_dom"/>
</dbReference>
<name>A0A8H4FIQ7_COLGL</name>
<organism evidence="3 4">
    <name type="scientific">Colletotrichum gloeosporioides</name>
    <name type="common">Anthracnose fungus</name>
    <name type="synonym">Glomerella cingulata</name>
    <dbReference type="NCBI Taxonomy" id="474922"/>
    <lineage>
        <taxon>Eukaryota</taxon>
        <taxon>Fungi</taxon>
        <taxon>Dikarya</taxon>
        <taxon>Ascomycota</taxon>
        <taxon>Pezizomycotina</taxon>
        <taxon>Sordariomycetes</taxon>
        <taxon>Hypocreomycetidae</taxon>
        <taxon>Glomerellales</taxon>
        <taxon>Glomerellaceae</taxon>
        <taxon>Colletotrichum</taxon>
        <taxon>Colletotrichum gloeosporioides species complex</taxon>
    </lineage>
</organism>
<feature type="compositionally biased region" description="Polar residues" evidence="1">
    <location>
        <begin position="99"/>
        <end position="113"/>
    </location>
</feature>
<feature type="compositionally biased region" description="Polar residues" evidence="1">
    <location>
        <begin position="60"/>
        <end position="82"/>
    </location>
</feature>
<protein>
    <recommendedName>
        <fullName evidence="2">BTB domain-containing protein</fullName>
    </recommendedName>
</protein>
<feature type="domain" description="BTB" evidence="2">
    <location>
        <begin position="282"/>
        <end position="344"/>
    </location>
</feature>
<feature type="region of interest" description="Disordered" evidence="1">
    <location>
        <begin position="54"/>
        <end position="84"/>
    </location>
</feature>
<gene>
    <name evidence="3" type="ORF">GCG54_00004895</name>
</gene>
<feature type="region of interest" description="Disordered" evidence="1">
    <location>
        <begin position="99"/>
        <end position="187"/>
    </location>
</feature>
<evidence type="ECO:0000259" key="2">
    <source>
        <dbReference type="PROSITE" id="PS50097"/>
    </source>
</evidence>
<evidence type="ECO:0000313" key="3">
    <source>
        <dbReference type="EMBL" id="KAF3803717.1"/>
    </source>
</evidence>
<feature type="compositionally biased region" description="Basic residues" evidence="1">
    <location>
        <begin position="153"/>
        <end position="171"/>
    </location>
</feature>
<dbReference type="EMBL" id="WVTB01000054">
    <property type="protein sequence ID" value="KAF3803717.1"/>
    <property type="molecule type" value="Genomic_DNA"/>
</dbReference>
<dbReference type="Proteomes" id="UP000613401">
    <property type="component" value="Unassembled WGS sequence"/>
</dbReference>
<accession>A0A8H4FIQ7</accession>
<sequence length="561" mass="62924">MHSWAHVACPKGMKPSPLRQDITIEAENFPPLSAESLTPAASLAALHSAVLDQEKLSREGQGSSANLEPSSKIQSASGTNPEILSPDIASVVDFPPLTLTKTCSGSYKNTDITTAVEDSRDDDSENGDSEDNSSDDSDSDHSDHSNNSEMAQKKKNSKRVAKKKVQAKARKAAREAIDTPIGSGGRPAASVELFAEKKKLTRKEKVKLDKGKGVAVSFEDSESEDEDSAVAIEEEDDGAAAAAAAAEAEKREVEKEKALAKAVLAARERDRRRELFGAKHGWDVTLAFKKGSMNALAHRDILVTDSTWFAEHLPPADANGNTFLKMDEYDVKQVGPIIVFLYNGFLVGMKVDRGQKKWDARFVLFNAMNYRTCVKLDIASGCKYFLDNVKEAVEYYGPLLSGRFYHYQFTQPGLMESFEMPIRMAMICIYEEKKAKPEEIRKMKLWLAKLVVIVLPFWRRQPAFKDPITRFWSDLNFPWREDMKLWYSQGLLDEYAQIFDRDGNWLEEEEFYTDVHLPQIRQQQQQQQLGIPGPSTAAPSYYIASIDEMAKKMRDAHIPNF</sequence>
<dbReference type="AlphaFoldDB" id="A0A8H4FIQ7"/>
<proteinExistence type="predicted"/>
<keyword evidence="4" id="KW-1185">Reference proteome</keyword>